<dbReference type="InterPro" id="IPR020846">
    <property type="entry name" value="MFS_dom"/>
</dbReference>
<evidence type="ECO:0000256" key="5">
    <source>
        <dbReference type="ARBA" id="ARBA00023136"/>
    </source>
</evidence>
<dbReference type="GO" id="GO:0005886">
    <property type="term" value="C:plasma membrane"/>
    <property type="evidence" value="ECO:0007669"/>
    <property type="project" value="UniProtKB-SubCell"/>
</dbReference>
<evidence type="ECO:0000256" key="2">
    <source>
        <dbReference type="ARBA" id="ARBA00022448"/>
    </source>
</evidence>
<dbReference type="InterPro" id="IPR036259">
    <property type="entry name" value="MFS_trans_sf"/>
</dbReference>
<feature type="transmembrane region" description="Helical" evidence="6">
    <location>
        <begin position="103"/>
        <end position="125"/>
    </location>
</feature>
<keyword evidence="5 6" id="KW-0472">Membrane</keyword>
<evidence type="ECO:0000313" key="9">
    <source>
        <dbReference type="Proteomes" id="UP000461585"/>
    </source>
</evidence>
<dbReference type="PANTHER" id="PTHR11360:SF308">
    <property type="entry name" value="BLL3089 PROTEIN"/>
    <property type="match status" value="1"/>
</dbReference>
<feature type="domain" description="Major facilitator superfamily (MFS) profile" evidence="7">
    <location>
        <begin position="13"/>
        <end position="414"/>
    </location>
</feature>
<feature type="transmembrane region" description="Helical" evidence="6">
    <location>
        <begin position="80"/>
        <end position="97"/>
    </location>
</feature>
<feature type="transmembrane region" description="Helical" evidence="6">
    <location>
        <begin position="270"/>
        <end position="291"/>
    </location>
</feature>
<dbReference type="AlphaFoldDB" id="A0A7X5HY71"/>
<dbReference type="PROSITE" id="PS50850">
    <property type="entry name" value="MFS"/>
    <property type="match status" value="1"/>
</dbReference>
<feature type="transmembrane region" description="Helical" evidence="6">
    <location>
        <begin position="303"/>
        <end position="319"/>
    </location>
</feature>
<dbReference type="Gene3D" id="1.20.1250.20">
    <property type="entry name" value="MFS general substrate transporter like domains"/>
    <property type="match status" value="2"/>
</dbReference>
<comment type="caution">
    <text evidence="8">The sequence shown here is derived from an EMBL/GenBank/DDBJ whole genome shotgun (WGS) entry which is preliminary data.</text>
</comment>
<feature type="transmembrane region" description="Helical" evidence="6">
    <location>
        <begin position="168"/>
        <end position="189"/>
    </location>
</feature>
<reference evidence="8 9" key="1">
    <citation type="submission" date="2020-01" db="EMBL/GenBank/DDBJ databases">
        <title>Anaeroalcalibacter tamaniensis gen. nov., sp. nov., moderately halophilic strictly anaerobic fermenter bacterium from mud volcano of Taman peninsula.</title>
        <authorList>
            <person name="Frolova A."/>
            <person name="Merkel A.Y."/>
            <person name="Slobodkin A.I."/>
        </authorList>
    </citation>
    <scope>NUCLEOTIDE SEQUENCE [LARGE SCALE GENOMIC DNA]</scope>
    <source>
        <strain evidence="8 9">F-3ap</strain>
    </source>
</reference>
<evidence type="ECO:0000259" key="7">
    <source>
        <dbReference type="PROSITE" id="PS50850"/>
    </source>
</evidence>
<feature type="transmembrane region" description="Helical" evidence="6">
    <location>
        <begin position="7"/>
        <end position="24"/>
    </location>
</feature>
<dbReference type="Proteomes" id="UP000461585">
    <property type="component" value="Unassembled WGS sequence"/>
</dbReference>
<organism evidence="8 9">
    <name type="scientific">Anaerotalea alkaliphila</name>
    <dbReference type="NCBI Taxonomy" id="2662126"/>
    <lineage>
        <taxon>Bacteria</taxon>
        <taxon>Bacillati</taxon>
        <taxon>Bacillota</taxon>
        <taxon>Clostridia</taxon>
        <taxon>Eubacteriales</taxon>
        <taxon>Anaerotalea</taxon>
    </lineage>
</organism>
<keyword evidence="9" id="KW-1185">Reference proteome</keyword>
<dbReference type="InterPro" id="IPR011701">
    <property type="entry name" value="MFS"/>
</dbReference>
<gene>
    <name evidence="8" type="ORF">GXN74_13645</name>
</gene>
<dbReference type="Pfam" id="PF07690">
    <property type="entry name" value="MFS_1"/>
    <property type="match status" value="1"/>
</dbReference>
<evidence type="ECO:0000313" key="8">
    <source>
        <dbReference type="EMBL" id="NDL68781.1"/>
    </source>
</evidence>
<protein>
    <submittedName>
        <fullName evidence="8">MFS transporter</fullName>
    </submittedName>
</protein>
<proteinExistence type="predicted"/>
<name>A0A7X5HY71_9FIRM</name>
<feature type="transmembrane region" description="Helical" evidence="6">
    <location>
        <begin position="236"/>
        <end position="258"/>
    </location>
</feature>
<feature type="transmembrane region" description="Helical" evidence="6">
    <location>
        <begin position="137"/>
        <end position="156"/>
    </location>
</feature>
<feature type="transmembrane region" description="Helical" evidence="6">
    <location>
        <begin position="362"/>
        <end position="385"/>
    </location>
</feature>
<dbReference type="CDD" id="cd17355">
    <property type="entry name" value="MFS_YcxA_like"/>
    <property type="match status" value="1"/>
</dbReference>
<dbReference type="SUPFAM" id="SSF103473">
    <property type="entry name" value="MFS general substrate transporter"/>
    <property type="match status" value="1"/>
</dbReference>
<evidence type="ECO:0000256" key="4">
    <source>
        <dbReference type="ARBA" id="ARBA00022989"/>
    </source>
</evidence>
<dbReference type="InterPro" id="IPR050327">
    <property type="entry name" value="Proton-linked_MCT"/>
</dbReference>
<keyword evidence="2" id="KW-0813">Transport</keyword>
<feature type="transmembrane region" description="Helical" evidence="6">
    <location>
        <begin position="44"/>
        <end position="68"/>
    </location>
</feature>
<accession>A0A7X5HY71</accession>
<evidence type="ECO:0000256" key="3">
    <source>
        <dbReference type="ARBA" id="ARBA00022692"/>
    </source>
</evidence>
<dbReference type="EMBL" id="JAAEEH010000060">
    <property type="protein sequence ID" value="NDL68781.1"/>
    <property type="molecule type" value="Genomic_DNA"/>
</dbReference>
<dbReference type="GO" id="GO:0022857">
    <property type="term" value="F:transmembrane transporter activity"/>
    <property type="evidence" value="ECO:0007669"/>
    <property type="project" value="InterPro"/>
</dbReference>
<evidence type="ECO:0000256" key="1">
    <source>
        <dbReference type="ARBA" id="ARBA00004651"/>
    </source>
</evidence>
<comment type="subcellular location">
    <subcellularLocation>
        <location evidence="1">Cell membrane</location>
        <topology evidence="1">Multi-pass membrane protein</topology>
    </subcellularLocation>
</comment>
<keyword evidence="3 6" id="KW-0812">Transmembrane</keyword>
<sequence>MEMRKKIYYGWVIVAVAALGQFFSGPGQTFSISLFINAYIDKFGWSRTLLSSLYSFATLAAGLLLPFVGRKIDRIGYRKMIAIVPFLLALTGVWMGMVRTPAMIFLGFMFLRLFGQGSMSLIPSALVSQWFIRKRGLALSFMTLGMVASSAAFPQMNNWLLENYGIEQAWRFIALLLVVVMVPAGWLLVRDRPEAVGLLPDGETKPEMPEIPEGGEAVGEDHSEWTLGEAFRVRSFWLLLFCMTIPSMINTGMIFHLVSIMEEKGQPPVFAATILSSIAMVQLGMNFVAGYVVDKTKPNRLKALNYLVLAVGMLVILWGRSAGVLLLYAVFSAVFNAFDSVTTNVLWPGYFGRRHLGSIKSVAMTAMVLGSALGPLPFGVAYDLFQSYDQVILVMLAFPLLASIASFLATPPVRR</sequence>
<feature type="transmembrane region" description="Helical" evidence="6">
    <location>
        <begin position="391"/>
        <end position="410"/>
    </location>
</feature>
<dbReference type="PANTHER" id="PTHR11360">
    <property type="entry name" value="MONOCARBOXYLATE TRANSPORTER"/>
    <property type="match status" value="1"/>
</dbReference>
<keyword evidence="4 6" id="KW-1133">Transmembrane helix</keyword>
<evidence type="ECO:0000256" key="6">
    <source>
        <dbReference type="SAM" id="Phobius"/>
    </source>
</evidence>
<feature type="transmembrane region" description="Helical" evidence="6">
    <location>
        <begin position="325"/>
        <end position="350"/>
    </location>
</feature>